<keyword evidence="1" id="KW-0732">Signal</keyword>
<protein>
    <recommendedName>
        <fullName evidence="4">Organic solvent tolerance-like N-terminal domain-containing protein</fullName>
    </recommendedName>
</protein>
<gene>
    <name evidence="2" type="ORF">N789_04485</name>
</gene>
<dbReference type="EMBL" id="AVCI01000045">
    <property type="protein sequence ID" value="KFN41149.1"/>
    <property type="molecule type" value="Genomic_DNA"/>
</dbReference>
<feature type="signal peptide" evidence="1">
    <location>
        <begin position="1"/>
        <end position="17"/>
    </location>
</feature>
<dbReference type="PATRIC" id="fig|1121015.4.peg.2581"/>
<evidence type="ECO:0000256" key="1">
    <source>
        <dbReference type="SAM" id="SignalP"/>
    </source>
</evidence>
<dbReference type="STRING" id="1121015.GCA_000420545_00170"/>
<dbReference type="RefSeq" id="WP_022967845.1">
    <property type="nucleotide sequence ID" value="NZ_ATVD01000001.1"/>
</dbReference>
<keyword evidence="3" id="KW-1185">Reference proteome</keyword>
<feature type="chain" id="PRO_5001868835" description="Organic solvent tolerance-like N-terminal domain-containing protein" evidence="1">
    <location>
        <begin position="18"/>
        <end position="205"/>
    </location>
</feature>
<dbReference type="eggNOG" id="ENOG5031BD9">
    <property type="taxonomic scope" value="Bacteria"/>
</dbReference>
<organism evidence="2 3">
    <name type="scientific">Arenimonas oryziterrae DSM 21050 = YC6267</name>
    <dbReference type="NCBI Taxonomy" id="1121015"/>
    <lineage>
        <taxon>Bacteria</taxon>
        <taxon>Pseudomonadati</taxon>
        <taxon>Pseudomonadota</taxon>
        <taxon>Gammaproteobacteria</taxon>
        <taxon>Lysobacterales</taxon>
        <taxon>Lysobacteraceae</taxon>
        <taxon>Arenimonas</taxon>
    </lineage>
</organism>
<dbReference type="OrthoDB" id="7563098at2"/>
<evidence type="ECO:0000313" key="3">
    <source>
        <dbReference type="Proteomes" id="UP000029385"/>
    </source>
</evidence>
<dbReference type="AlphaFoldDB" id="A0A091AQ64"/>
<proteinExistence type="predicted"/>
<name>A0A091AQ64_9GAMM</name>
<comment type="caution">
    <text evidence="2">The sequence shown here is derived from an EMBL/GenBank/DDBJ whole genome shotgun (WGS) entry which is preliminary data.</text>
</comment>
<evidence type="ECO:0008006" key="4">
    <source>
        <dbReference type="Google" id="ProtNLM"/>
    </source>
</evidence>
<dbReference type="Proteomes" id="UP000029385">
    <property type="component" value="Unassembled WGS sequence"/>
</dbReference>
<evidence type="ECO:0000313" key="2">
    <source>
        <dbReference type="EMBL" id="KFN41149.1"/>
    </source>
</evidence>
<reference evidence="2 3" key="1">
    <citation type="submission" date="2013-09" db="EMBL/GenBank/DDBJ databases">
        <title>Genome sequencing of Arenimonas oryziterrae.</title>
        <authorList>
            <person name="Chen F."/>
            <person name="Wang G."/>
        </authorList>
    </citation>
    <scope>NUCLEOTIDE SEQUENCE [LARGE SCALE GENOMIC DNA]</scope>
    <source>
        <strain evidence="2 3">YC6267</strain>
    </source>
</reference>
<accession>A0A091AQ64</accession>
<sequence length="205" mass="22079">MRLATVVLMSVAALAVAAPVAAVEFPKRADALPVFVPAGMTIETQLEADLNKDGIADTAAVIRGEDVRYLLVAVREGKGLRRVGLGEIDAYPLGNATLTAPKGVLLIEDLTGGTSAVFSKYRYRYDAASDRMQLIGDDVTYYSRTNQHDAIEISTNRVTGARITQVRKLTGENYVPQKPKQTKVKVQKLYLETAPVAEDTLGIGG</sequence>